<evidence type="ECO:0000313" key="3">
    <source>
        <dbReference type="Proteomes" id="UP000654075"/>
    </source>
</evidence>
<dbReference type="EMBL" id="CAJNNV010024443">
    <property type="protein sequence ID" value="CAE8609886.1"/>
    <property type="molecule type" value="Genomic_DNA"/>
</dbReference>
<feature type="non-terminal residue" evidence="2">
    <location>
        <position position="143"/>
    </location>
</feature>
<keyword evidence="3" id="KW-1185">Reference proteome</keyword>
<dbReference type="SUPFAM" id="SSF50156">
    <property type="entry name" value="PDZ domain-like"/>
    <property type="match status" value="1"/>
</dbReference>
<organism evidence="2 3">
    <name type="scientific">Polarella glacialis</name>
    <name type="common">Dinoflagellate</name>
    <dbReference type="NCBI Taxonomy" id="89957"/>
    <lineage>
        <taxon>Eukaryota</taxon>
        <taxon>Sar</taxon>
        <taxon>Alveolata</taxon>
        <taxon>Dinophyceae</taxon>
        <taxon>Suessiales</taxon>
        <taxon>Suessiaceae</taxon>
        <taxon>Polarella</taxon>
    </lineage>
</organism>
<evidence type="ECO:0000313" key="2">
    <source>
        <dbReference type="EMBL" id="CAE8609886.1"/>
    </source>
</evidence>
<accession>A0A813F8J2</accession>
<name>A0A813F8J2_POLGL</name>
<dbReference type="OrthoDB" id="445835at2759"/>
<evidence type="ECO:0000256" key="1">
    <source>
        <dbReference type="SAM" id="MobiDB-lite"/>
    </source>
</evidence>
<dbReference type="Proteomes" id="UP000654075">
    <property type="component" value="Unassembled WGS sequence"/>
</dbReference>
<protein>
    <recommendedName>
        <fullName evidence="4">PDZ domain-containing protein</fullName>
    </recommendedName>
</protein>
<feature type="region of interest" description="Disordered" evidence="1">
    <location>
        <begin position="1"/>
        <end position="46"/>
    </location>
</feature>
<proteinExistence type="predicted"/>
<evidence type="ECO:0008006" key="4">
    <source>
        <dbReference type="Google" id="ProtNLM"/>
    </source>
</evidence>
<dbReference type="AlphaFoldDB" id="A0A813F8J2"/>
<sequence length="143" mass="15060">SSGPVKGPASGPPAADPAEKKAKKHKKDGPAAPPPTKELELSSSKAFRDESRPFGIELDGSLVVDLADDGHATKAGVHIGWRVQEVAGKRVPEEDVGKAAKELRDAEVKMADGGGKAKVSVVFLTEEPDHWKTASRALAGHRR</sequence>
<reference evidence="2" key="1">
    <citation type="submission" date="2021-02" db="EMBL/GenBank/DDBJ databases">
        <authorList>
            <person name="Dougan E. K."/>
            <person name="Rhodes N."/>
            <person name="Thang M."/>
            <person name="Chan C."/>
        </authorList>
    </citation>
    <scope>NUCLEOTIDE SEQUENCE</scope>
</reference>
<gene>
    <name evidence="2" type="ORF">PGLA1383_LOCUS27726</name>
</gene>
<dbReference type="InterPro" id="IPR036034">
    <property type="entry name" value="PDZ_sf"/>
</dbReference>
<comment type="caution">
    <text evidence="2">The sequence shown here is derived from an EMBL/GenBank/DDBJ whole genome shotgun (WGS) entry which is preliminary data.</text>
</comment>